<accession>A0A849HHV9</accession>
<protein>
    <submittedName>
        <fullName evidence="2">Class I SAM-dependent methyltransferase</fullName>
    </submittedName>
</protein>
<dbReference type="Proteomes" id="UP000588586">
    <property type="component" value="Unassembled WGS sequence"/>
</dbReference>
<organism evidence="2 3">
    <name type="scientific">Knoellia koreensis</name>
    <dbReference type="NCBI Taxonomy" id="2730921"/>
    <lineage>
        <taxon>Bacteria</taxon>
        <taxon>Bacillati</taxon>
        <taxon>Actinomycetota</taxon>
        <taxon>Actinomycetes</taxon>
        <taxon>Micrococcales</taxon>
        <taxon>Intrasporangiaceae</taxon>
        <taxon>Knoellia</taxon>
    </lineage>
</organism>
<keyword evidence="2" id="KW-0808">Transferase</keyword>
<name>A0A849HHV9_9MICO</name>
<reference evidence="2 3" key="1">
    <citation type="submission" date="2020-04" db="EMBL/GenBank/DDBJ databases">
        <title>Knoellia sp. isolate from air conditioner.</title>
        <authorList>
            <person name="Chea S."/>
            <person name="Kim D.-U."/>
        </authorList>
    </citation>
    <scope>NUCLEOTIDE SEQUENCE [LARGE SCALE GENOMIC DNA]</scope>
    <source>
        <strain evidence="2 3">DB2414S</strain>
    </source>
</reference>
<dbReference type="Gene3D" id="3.40.50.150">
    <property type="entry name" value="Vaccinia Virus protein VP39"/>
    <property type="match status" value="1"/>
</dbReference>
<keyword evidence="3" id="KW-1185">Reference proteome</keyword>
<dbReference type="PANTHER" id="PTHR43464:SF83">
    <property type="entry name" value="MALONYL-[ACYL-CARRIER PROTEIN] O-METHYLTRANSFERASE"/>
    <property type="match status" value="1"/>
</dbReference>
<dbReference type="InterPro" id="IPR029063">
    <property type="entry name" value="SAM-dependent_MTases_sf"/>
</dbReference>
<dbReference type="SUPFAM" id="SSF53335">
    <property type="entry name" value="S-adenosyl-L-methionine-dependent methyltransferases"/>
    <property type="match status" value="1"/>
</dbReference>
<comment type="caution">
    <text evidence="2">The sequence shown here is derived from an EMBL/GenBank/DDBJ whole genome shotgun (WGS) entry which is preliminary data.</text>
</comment>
<proteinExistence type="predicted"/>
<dbReference type="InterPro" id="IPR013216">
    <property type="entry name" value="Methyltransf_11"/>
</dbReference>
<dbReference type="CDD" id="cd02440">
    <property type="entry name" value="AdoMet_MTases"/>
    <property type="match status" value="1"/>
</dbReference>
<dbReference type="Pfam" id="PF08241">
    <property type="entry name" value="Methyltransf_11"/>
    <property type="match status" value="1"/>
</dbReference>
<dbReference type="AlphaFoldDB" id="A0A849HHV9"/>
<sequence>MPRPRDAHHGVTRTAFAPAGGFVTTPLTLTGERTGPGIWHENYWFRRHEVAYAAVPGFVAALTSRAPSTVLDAGSGEGYAAELLGRAWPGSRVVGVDYDAAATAHAARAHAGEHAAYLRGALTALPVADAMFDVTVSMQVLEHIWTPEEFVRELARVTRPGGALVLSTPNRLTFSPGLGRREVPANAYHCREYDATELAGELARWLPGAQVTLHGVHHGGRLTDWAQAHGPVEEALAAAQPAGWPAVVRALVESVTAQDFALGEASDDCLDLVAVVANPARTVRG</sequence>
<dbReference type="GO" id="GO:0032259">
    <property type="term" value="P:methylation"/>
    <property type="evidence" value="ECO:0007669"/>
    <property type="project" value="UniProtKB-KW"/>
</dbReference>
<evidence type="ECO:0000313" key="3">
    <source>
        <dbReference type="Proteomes" id="UP000588586"/>
    </source>
</evidence>
<dbReference type="GO" id="GO:0008757">
    <property type="term" value="F:S-adenosylmethionine-dependent methyltransferase activity"/>
    <property type="evidence" value="ECO:0007669"/>
    <property type="project" value="InterPro"/>
</dbReference>
<dbReference type="EMBL" id="JABEPQ010000002">
    <property type="protein sequence ID" value="NNM46233.1"/>
    <property type="molecule type" value="Genomic_DNA"/>
</dbReference>
<dbReference type="PANTHER" id="PTHR43464">
    <property type="entry name" value="METHYLTRANSFERASE"/>
    <property type="match status" value="1"/>
</dbReference>
<keyword evidence="2" id="KW-0489">Methyltransferase</keyword>
<evidence type="ECO:0000259" key="1">
    <source>
        <dbReference type="Pfam" id="PF08241"/>
    </source>
</evidence>
<evidence type="ECO:0000313" key="2">
    <source>
        <dbReference type="EMBL" id="NNM46233.1"/>
    </source>
</evidence>
<feature type="domain" description="Methyltransferase type 11" evidence="1">
    <location>
        <begin position="71"/>
        <end position="166"/>
    </location>
</feature>
<gene>
    <name evidence="2" type="ORF">HJG52_09470</name>
</gene>